<dbReference type="PANTHER" id="PTHR24223:SF447">
    <property type="entry name" value="MULTIDRUG RESISTANCE-ASSOCIATED PROTEIN 5"/>
    <property type="match status" value="1"/>
</dbReference>
<dbReference type="InterPro" id="IPR027417">
    <property type="entry name" value="P-loop_NTPase"/>
</dbReference>
<evidence type="ECO:0000256" key="8">
    <source>
        <dbReference type="ARBA" id="ARBA00023136"/>
    </source>
</evidence>
<evidence type="ECO:0000313" key="15">
    <source>
        <dbReference type="EMBL" id="KAH7956934.1"/>
    </source>
</evidence>
<dbReference type="Pfam" id="PF00244">
    <property type="entry name" value="14-3-3"/>
    <property type="match status" value="1"/>
</dbReference>
<dbReference type="Pfam" id="PF00664">
    <property type="entry name" value="ABC_membrane"/>
    <property type="match status" value="1"/>
</dbReference>
<comment type="caution">
    <text evidence="15">The sequence shown here is derived from an EMBL/GenBank/DDBJ whole genome shotgun (WGS) entry which is preliminary data.</text>
</comment>
<protein>
    <recommendedName>
        <fullName evidence="9">14-3-3 protein epsilon</fullName>
    </recommendedName>
</protein>
<evidence type="ECO:0000259" key="13">
    <source>
        <dbReference type="PROSITE" id="PS50893"/>
    </source>
</evidence>
<evidence type="ECO:0000259" key="14">
    <source>
        <dbReference type="PROSITE" id="PS50929"/>
    </source>
</evidence>
<dbReference type="SUPFAM" id="SSF52540">
    <property type="entry name" value="P-loop containing nucleoside triphosphate hydrolases"/>
    <property type="match status" value="1"/>
</dbReference>
<dbReference type="Gene3D" id="1.20.190.20">
    <property type="entry name" value="14-3-3 domain"/>
    <property type="match status" value="1"/>
</dbReference>
<feature type="transmembrane region" description="Helical" evidence="12">
    <location>
        <begin position="542"/>
        <end position="562"/>
    </location>
</feature>
<proteinExistence type="inferred from homology"/>
<keyword evidence="3" id="KW-0813">Transport</keyword>
<dbReference type="CDD" id="cd10020">
    <property type="entry name" value="14-3-3_epsilon"/>
    <property type="match status" value="1"/>
</dbReference>
<dbReference type="EMBL" id="JABSTV010001250">
    <property type="protein sequence ID" value="KAH7956934.1"/>
    <property type="molecule type" value="Genomic_DNA"/>
</dbReference>
<evidence type="ECO:0000256" key="5">
    <source>
        <dbReference type="ARBA" id="ARBA00022741"/>
    </source>
</evidence>
<dbReference type="PRINTS" id="PR00305">
    <property type="entry name" value="1433ZETA"/>
</dbReference>
<dbReference type="PROSITE" id="PS50929">
    <property type="entry name" value="ABC_TM1F"/>
    <property type="match status" value="1"/>
</dbReference>
<dbReference type="InterPro" id="IPR050173">
    <property type="entry name" value="ABC_transporter_C-like"/>
</dbReference>
<evidence type="ECO:0000256" key="3">
    <source>
        <dbReference type="ARBA" id="ARBA00022448"/>
    </source>
</evidence>
<gene>
    <name evidence="15" type="ORF">HPB52_013625</name>
</gene>
<dbReference type="SUPFAM" id="SSF90123">
    <property type="entry name" value="ABC transporter transmembrane region"/>
    <property type="match status" value="1"/>
</dbReference>
<evidence type="ECO:0000256" key="1">
    <source>
        <dbReference type="ARBA" id="ARBA00004141"/>
    </source>
</evidence>
<evidence type="ECO:0000256" key="4">
    <source>
        <dbReference type="ARBA" id="ARBA00022692"/>
    </source>
</evidence>
<dbReference type="GO" id="GO:0005524">
    <property type="term" value="F:ATP binding"/>
    <property type="evidence" value="ECO:0007669"/>
    <property type="project" value="UniProtKB-KW"/>
</dbReference>
<dbReference type="InterPro" id="IPR017871">
    <property type="entry name" value="ABC_transporter-like_CS"/>
</dbReference>
<dbReference type="PROSITE" id="PS00796">
    <property type="entry name" value="1433_1"/>
    <property type="match status" value="1"/>
</dbReference>
<feature type="transmembrane region" description="Helical" evidence="12">
    <location>
        <begin position="426"/>
        <end position="448"/>
    </location>
</feature>
<feature type="transmembrane region" description="Helical" evidence="12">
    <location>
        <begin position="679"/>
        <end position="700"/>
    </location>
</feature>
<dbReference type="FunFam" id="3.40.50.300:FF:000997">
    <property type="entry name" value="Multidrug resistance-associated protein 1"/>
    <property type="match status" value="1"/>
</dbReference>
<dbReference type="Gene3D" id="1.20.1560.10">
    <property type="entry name" value="ABC transporter type 1, transmembrane domain"/>
    <property type="match status" value="1"/>
</dbReference>
<dbReference type="InterPro" id="IPR036640">
    <property type="entry name" value="ABC1_TM_sf"/>
</dbReference>
<dbReference type="GO" id="GO:0016887">
    <property type="term" value="F:ATP hydrolysis activity"/>
    <property type="evidence" value="ECO:0007669"/>
    <property type="project" value="InterPro"/>
</dbReference>
<evidence type="ECO:0000256" key="10">
    <source>
        <dbReference type="RuleBase" id="RU003466"/>
    </source>
</evidence>
<comment type="subcellular location">
    <subcellularLocation>
        <location evidence="1">Membrane</location>
        <topology evidence="1">Multi-pass membrane protein</topology>
    </subcellularLocation>
</comment>
<dbReference type="InterPro" id="IPR000308">
    <property type="entry name" value="14-3-3"/>
</dbReference>
<evidence type="ECO:0000256" key="12">
    <source>
        <dbReference type="SAM" id="Phobius"/>
    </source>
</evidence>
<dbReference type="CDD" id="cd18592">
    <property type="entry name" value="ABC_6TM_MRP5_8_9_D1"/>
    <property type="match status" value="1"/>
</dbReference>
<keyword evidence="6" id="KW-0067">ATP-binding</keyword>
<keyword evidence="7 12" id="KW-1133">Transmembrane helix</keyword>
<reference evidence="15" key="2">
    <citation type="submission" date="2021-09" db="EMBL/GenBank/DDBJ databases">
        <authorList>
            <person name="Jia N."/>
            <person name="Wang J."/>
            <person name="Shi W."/>
            <person name="Du L."/>
            <person name="Sun Y."/>
            <person name="Zhan W."/>
            <person name="Jiang J."/>
            <person name="Wang Q."/>
            <person name="Zhang B."/>
            <person name="Ji P."/>
            <person name="Sakyi L.B."/>
            <person name="Cui X."/>
            <person name="Yuan T."/>
            <person name="Jiang B."/>
            <person name="Yang W."/>
            <person name="Lam T.T.-Y."/>
            <person name="Chang Q."/>
            <person name="Ding S."/>
            <person name="Wang X."/>
            <person name="Zhu J."/>
            <person name="Ruan X."/>
            <person name="Zhao L."/>
            <person name="Wei J."/>
            <person name="Que T."/>
            <person name="Du C."/>
            <person name="Cheng J."/>
            <person name="Dai P."/>
            <person name="Han X."/>
            <person name="Huang E."/>
            <person name="Gao Y."/>
            <person name="Liu J."/>
            <person name="Shao H."/>
            <person name="Ye R."/>
            <person name="Li L."/>
            <person name="Wei W."/>
            <person name="Wang X."/>
            <person name="Wang C."/>
            <person name="Huo Q."/>
            <person name="Li W."/>
            <person name="Guo W."/>
            <person name="Chen H."/>
            <person name="Chen S."/>
            <person name="Zhou L."/>
            <person name="Zhou L."/>
            <person name="Ni X."/>
            <person name="Tian J."/>
            <person name="Zhou Y."/>
            <person name="Sheng Y."/>
            <person name="Liu T."/>
            <person name="Pan Y."/>
            <person name="Xia L."/>
            <person name="Li J."/>
            <person name="Zhao F."/>
            <person name="Cao W."/>
        </authorList>
    </citation>
    <scope>NUCLEOTIDE SEQUENCE</scope>
    <source>
        <strain evidence="15">Rsan-2018</strain>
        <tissue evidence="15">Larvae</tissue>
    </source>
</reference>
<dbReference type="FunFam" id="1.20.1560.10:FF:000012">
    <property type="entry name" value="ATP binding cassette subfamily C member 5"/>
    <property type="match status" value="1"/>
</dbReference>
<organism evidence="15 16">
    <name type="scientific">Rhipicephalus sanguineus</name>
    <name type="common">Brown dog tick</name>
    <name type="synonym">Ixodes sanguineus</name>
    <dbReference type="NCBI Taxonomy" id="34632"/>
    <lineage>
        <taxon>Eukaryota</taxon>
        <taxon>Metazoa</taxon>
        <taxon>Ecdysozoa</taxon>
        <taxon>Arthropoda</taxon>
        <taxon>Chelicerata</taxon>
        <taxon>Arachnida</taxon>
        <taxon>Acari</taxon>
        <taxon>Parasitiformes</taxon>
        <taxon>Ixodida</taxon>
        <taxon>Ixodoidea</taxon>
        <taxon>Ixodidae</taxon>
        <taxon>Rhipicephalinae</taxon>
        <taxon>Rhipicephalus</taxon>
        <taxon>Rhipicephalus</taxon>
    </lineage>
</organism>
<feature type="compositionally biased region" description="Basic and acidic residues" evidence="11">
    <location>
        <begin position="237"/>
        <end position="247"/>
    </location>
</feature>
<dbReference type="InterPro" id="IPR003439">
    <property type="entry name" value="ABC_transporter-like_ATP-bd"/>
</dbReference>
<accession>A0A9D4PW74</accession>
<dbReference type="PROSITE" id="PS00211">
    <property type="entry name" value="ABC_TRANSPORTER_1"/>
    <property type="match status" value="1"/>
</dbReference>
<evidence type="ECO:0000313" key="16">
    <source>
        <dbReference type="Proteomes" id="UP000821837"/>
    </source>
</evidence>
<dbReference type="VEuPathDB" id="VectorBase:RSAN_052541"/>
<dbReference type="InterPro" id="IPR011527">
    <property type="entry name" value="ABC1_TM_dom"/>
</dbReference>
<evidence type="ECO:0000256" key="11">
    <source>
        <dbReference type="SAM" id="MobiDB-lite"/>
    </source>
</evidence>
<dbReference type="Gene3D" id="3.40.50.300">
    <property type="entry name" value="P-loop containing nucleotide triphosphate hydrolases"/>
    <property type="match status" value="1"/>
</dbReference>
<keyword evidence="4 12" id="KW-0812">Transmembrane</keyword>
<comment type="similarity">
    <text evidence="2 10">Belongs to the 14-3-3 family.</text>
</comment>
<dbReference type="VEuPathDB" id="VectorBase:RSAN_032205"/>
<feature type="domain" description="ABC transmembrane type-1" evidence="14">
    <location>
        <begin position="427"/>
        <end position="705"/>
    </location>
</feature>
<keyword evidence="8 12" id="KW-0472">Membrane</keyword>
<feature type="transmembrane region" description="Helical" evidence="12">
    <location>
        <begin position="568"/>
        <end position="587"/>
    </location>
</feature>
<sequence>MAEREDNVYKAKLAEQAERYDEMVEAMKRVASLDVELTVEERNLLSVAYKNVIGARRASWRIISSIEQKEENKGSESRLDMIRQYRIQVETELKEICQDILDVLDKHLIPTASTGESKVFYYKMKGDYHRYLAEFATGNDRKEAAENSLVAYKAASDIAMTELPPTHPIRLGLALNFSVFYYEILNSPDRACRLAKAAFDDAIAELDTLSEESYKDSTLIMQLLRDNLTLWTSDMQHDGEGEQKEQAPEVEDQDVSNPAHGMAAPKPNRPLTDMHKWMSTGSLFLPYGTAEDYAQADDDAADGRACNMVNADSLDLDTFKVNEGLSKYKDALKVLIPVRPKSKDKHEMPTSKAGLFSFISLVWMTKLMWKAYRQGIHQEDLWQMAPSESSEVNVKRLERLWKDEQLLQGENAQFWRAAARFCKTRAIVAGLFICLGMTFQFLGPAVLLRAILLYLEDAHASLSTGLLLAFGLVGTQLMRSGCLSMSWVIGAHTAIRLQGALQLLLYRRMLKVRVEEKHSGQVINHVTNDMERIFDAAMNGTLMLGTPVMFLLTLVYSCYLIGPWAFMGNIVILLFYPIMGGIAAVIAKLRRLAVKRADERVELMAEVVNNIRLIKMYAWEQPFASKVHDVRNEERKVLMKGNFLQSLSTTVTPVILIMATVTTLLGYGATGHQLLASKAFTLFALFNGMGFSIGTLPYAIRAVTEAKVALQRIQALLELDDAKVWVRKIEEKDKRFAVTVSDASFTWNSVQSNNIKSVDIVKDRFKGVPNAKRARHRGGAQEACNGDANERVPMTEAIAEPEEALRDVTLHIKKGSLIGICGRVGGGKTSLLNALCGEMNLLKGEMDVNGSIAIVTQQAWIFNATIRDNILFGLPYLKSRYDAVLEACCLLPDLAMFSCADLTEIGEKGATLSGGQRQRINLARALYSDRDIFLLDDPLSAVDSRVARHLLEHCILGALREKTVFLVTHSMSALEKCQQILYMRGGRIIERGTHAALVSFPGEYRKMFHMDAAAAKLPVETGAGDVPMVDSVDSKEALASDKETGK</sequence>
<dbReference type="InterPro" id="IPR023410">
    <property type="entry name" value="14-3-3_domain"/>
</dbReference>
<dbReference type="CDD" id="cd03250">
    <property type="entry name" value="ABCC_MRP_domain1"/>
    <property type="match status" value="1"/>
</dbReference>
<keyword evidence="16" id="KW-1185">Reference proteome</keyword>
<evidence type="ECO:0000256" key="6">
    <source>
        <dbReference type="ARBA" id="ARBA00022840"/>
    </source>
</evidence>
<evidence type="ECO:0000256" key="2">
    <source>
        <dbReference type="ARBA" id="ARBA00006141"/>
    </source>
</evidence>
<keyword evidence="5" id="KW-0547">Nucleotide-binding</keyword>
<dbReference type="InterPro" id="IPR036815">
    <property type="entry name" value="14-3-3_dom_sf"/>
</dbReference>
<dbReference type="Proteomes" id="UP000821837">
    <property type="component" value="Unassembled WGS sequence"/>
</dbReference>
<feature type="region of interest" description="Disordered" evidence="11">
    <location>
        <begin position="237"/>
        <end position="271"/>
    </location>
</feature>
<dbReference type="FunFam" id="1.20.190.20:FF:000002">
    <property type="entry name" value="14-3-3 protein epsilon"/>
    <property type="match status" value="1"/>
</dbReference>
<evidence type="ECO:0000256" key="7">
    <source>
        <dbReference type="ARBA" id="ARBA00022989"/>
    </source>
</evidence>
<dbReference type="PROSITE" id="PS50893">
    <property type="entry name" value="ABC_TRANSPORTER_2"/>
    <property type="match status" value="1"/>
</dbReference>
<dbReference type="Pfam" id="PF00005">
    <property type="entry name" value="ABC_tran"/>
    <property type="match status" value="1"/>
</dbReference>
<dbReference type="InterPro" id="IPR023409">
    <property type="entry name" value="14-3-3_CS"/>
</dbReference>
<dbReference type="GO" id="GO:0016020">
    <property type="term" value="C:membrane"/>
    <property type="evidence" value="ECO:0007669"/>
    <property type="project" value="UniProtKB-SubCell"/>
</dbReference>
<feature type="transmembrane region" description="Helical" evidence="12">
    <location>
        <begin position="643"/>
        <end position="667"/>
    </location>
</feature>
<dbReference type="SMART" id="SM00382">
    <property type="entry name" value="AAA"/>
    <property type="match status" value="1"/>
</dbReference>
<dbReference type="InterPro" id="IPR003593">
    <property type="entry name" value="AAA+_ATPase"/>
</dbReference>
<name>A0A9D4PW74_RHISA</name>
<feature type="domain" description="ABC transporter" evidence="13">
    <location>
        <begin position="789"/>
        <end position="1010"/>
    </location>
</feature>
<dbReference type="SUPFAM" id="SSF48445">
    <property type="entry name" value="14-3-3 protein"/>
    <property type="match status" value="1"/>
</dbReference>
<dbReference type="AlphaFoldDB" id="A0A9D4PW74"/>
<evidence type="ECO:0000256" key="9">
    <source>
        <dbReference type="ARBA" id="ARBA00039427"/>
    </source>
</evidence>
<dbReference type="SMART" id="SM00101">
    <property type="entry name" value="14_3_3"/>
    <property type="match status" value="1"/>
</dbReference>
<dbReference type="PANTHER" id="PTHR24223">
    <property type="entry name" value="ATP-BINDING CASSETTE SUB-FAMILY C"/>
    <property type="match status" value="1"/>
</dbReference>
<dbReference type="PROSITE" id="PS00797">
    <property type="entry name" value="1433_2"/>
    <property type="match status" value="1"/>
</dbReference>
<dbReference type="GO" id="GO:0140359">
    <property type="term" value="F:ABC-type transporter activity"/>
    <property type="evidence" value="ECO:0007669"/>
    <property type="project" value="InterPro"/>
</dbReference>
<reference evidence="15" key="1">
    <citation type="journal article" date="2020" name="Cell">
        <title>Large-Scale Comparative Analyses of Tick Genomes Elucidate Their Genetic Diversity and Vector Capacities.</title>
        <authorList>
            <consortium name="Tick Genome and Microbiome Consortium (TIGMIC)"/>
            <person name="Jia N."/>
            <person name="Wang J."/>
            <person name="Shi W."/>
            <person name="Du L."/>
            <person name="Sun Y."/>
            <person name="Zhan W."/>
            <person name="Jiang J.F."/>
            <person name="Wang Q."/>
            <person name="Zhang B."/>
            <person name="Ji P."/>
            <person name="Bell-Sakyi L."/>
            <person name="Cui X.M."/>
            <person name="Yuan T.T."/>
            <person name="Jiang B.G."/>
            <person name="Yang W.F."/>
            <person name="Lam T.T."/>
            <person name="Chang Q.C."/>
            <person name="Ding S.J."/>
            <person name="Wang X.J."/>
            <person name="Zhu J.G."/>
            <person name="Ruan X.D."/>
            <person name="Zhao L."/>
            <person name="Wei J.T."/>
            <person name="Ye R.Z."/>
            <person name="Que T.C."/>
            <person name="Du C.H."/>
            <person name="Zhou Y.H."/>
            <person name="Cheng J.X."/>
            <person name="Dai P.F."/>
            <person name="Guo W.B."/>
            <person name="Han X.H."/>
            <person name="Huang E.J."/>
            <person name="Li L.F."/>
            <person name="Wei W."/>
            <person name="Gao Y.C."/>
            <person name="Liu J.Z."/>
            <person name="Shao H.Z."/>
            <person name="Wang X."/>
            <person name="Wang C.C."/>
            <person name="Yang T.C."/>
            <person name="Huo Q.B."/>
            <person name="Li W."/>
            <person name="Chen H.Y."/>
            <person name="Chen S.E."/>
            <person name="Zhou L.G."/>
            <person name="Ni X.B."/>
            <person name="Tian J.H."/>
            <person name="Sheng Y."/>
            <person name="Liu T."/>
            <person name="Pan Y.S."/>
            <person name="Xia L.Y."/>
            <person name="Li J."/>
            <person name="Zhao F."/>
            <person name="Cao W.C."/>
        </authorList>
    </citation>
    <scope>NUCLEOTIDE SEQUENCE</scope>
    <source>
        <strain evidence="15">Rsan-2018</strain>
    </source>
</reference>
<feature type="transmembrane region" description="Helical" evidence="12">
    <location>
        <begin position="460"/>
        <end position="478"/>
    </location>
</feature>